<dbReference type="Proteomes" id="UP000094527">
    <property type="component" value="Unassembled WGS sequence"/>
</dbReference>
<dbReference type="InterPro" id="IPR017452">
    <property type="entry name" value="GPCR_Rhodpsn_7TM"/>
</dbReference>
<keyword evidence="6" id="KW-0297">G-protein coupled receptor</keyword>
<keyword evidence="3" id="KW-1003">Cell membrane</keyword>
<evidence type="ECO:0000259" key="12">
    <source>
        <dbReference type="PROSITE" id="PS50262"/>
    </source>
</evidence>
<dbReference type="PRINTS" id="PR00237">
    <property type="entry name" value="GPCRRHODOPSN"/>
</dbReference>
<dbReference type="EMBL" id="LJIJ01000035">
    <property type="protein sequence ID" value="ODN04862.1"/>
    <property type="molecule type" value="Genomic_DNA"/>
</dbReference>
<keyword evidence="9 13" id="KW-0675">Receptor</keyword>
<keyword evidence="8" id="KW-1015">Disulfide bond</keyword>
<feature type="transmembrane region" description="Helical" evidence="11">
    <location>
        <begin position="250"/>
        <end position="274"/>
    </location>
</feature>
<dbReference type="GO" id="GO:0005886">
    <property type="term" value="C:plasma membrane"/>
    <property type="evidence" value="ECO:0007669"/>
    <property type="project" value="UniProtKB-SubCell"/>
</dbReference>
<dbReference type="OrthoDB" id="10034726at2759"/>
<keyword evidence="5 11" id="KW-1133">Transmembrane helix</keyword>
<dbReference type="STRING" id="48709.A0A1D2NI33"/>
<dbReference type="GO" id="GO:0004993">
    <property type="term" value="F:G protein-coupled serotonin receptor activity"/>
    <property type="evidence" value="ECO:0007669"/>
    <property type="project" value="UniProtKB-ARBA"/>
</dbReference>
<evidence type="ECO:0000256" key="5">
    <source>
        <dbReference type="ARBA" id="ARBA00022989"/>
    </source>
</evidence>
<proteinExistence type="inferred from homology"/>
<dbReference type="PANTHER" id="PTHR24248:SF199">
    <property type="entry name" value="IP13425P-RELATED"/>
    <property type="match status" value="1"/>
</dbReference>
<evidence type="ECO:0000256" key="6">
    <source>
        <dbReference type="ARBA" id="ARBA00023040"/>
    </source>
</evidence>
<dbReference type="GO" id="GO:0071880">
    <property type="term" value="P:adenylate cyclase-activating adrenergic receptor signaling pathway"/>
    <property type="evidence" value="ECO:0007669"/>
    <property type="project" value="TreeGrafter"/>
</dbReference>
<organism evidence="13 14">
    <name type="scientific">Orchesella cincta</name>
    <name type="common">Springtail</name>
    <name type="synonym">Podura cincta</name>
    <dbReference type="NCBI Taxonomy" id="48709"/>
    <lineage>
        <taxon>Eukaryota</taxon>
        <taxon>Metazoa</taxon>
        <taxon>Ecdysozoa</taxon>
        <taxon>Arthropoda</taxon>
        <taxon>Hexapoda</taxon>
        <taxon>Collembola</taxon>
        <taxon>Entomobryomorpha</taxon>
        <taxon>Entomobryoidea</taxon>
        <taxon>Orchesellidae</taxon>
        <taxon>Orchesellinae</taxon>
        <taxon>Orchesella</taxon>
    </lineage>
</organism>
<evidence type="ECO:0000313" key="13">
    <source>
        <dbReference type="EMBL" id="ODN04862.1"/>
    </source>
</evidence>
<comment type="subcellular location">
    <subcellularLocation>
        <location evidence="1">Cell membrane</location>
        <topology evidence="1">Multi-pass membrane protein</topology>
    </subcellularLocation>
</comment>
<keyword evidence="7 11" id="KW-0472">Membrane</keyword>
<evidence type="ECO:0000256" key="9">
    <source>
        <dbReference type="ARBA" id="ARBA00023170"/>
    </source>
</evidence>
<evidence type="ECO:0000256" key="4">
    <source>
        <dbReference type="ARBA" id="ARBA00022692"/>
    </source>
</evidence>
<feature type="domain" description="G-protein coupled receptors family 1 profile" evidence="12">
    <location>
        <begin position="266"/>
        <end position="333"/>
    </location>
</feature>
<evidence type="ECO:0000256" key="2">
    <source>
        <dbReference type="ARBA" id="ARBA00010663"/>
    </source>
</evidence>
<reference evidence="13 14" key="1">
    <citation type="journal article" date="2016" name="Genome Biol. Evol.">
        <title>Gene Family Evolution Reflects Adaptation to Soil Environmental Stressors in the Genome of the Collembolan Orchesella cincta.</title>
        <authorList>
            <person name="Faddeeva-Vakhrusheva A."/>
            <person name="Derks M.F."/>
            <person name="Anvar S.Y."/>
            <person name="Agamennone V."/>
            <person name="Suring W."/>
            <person name="Smit S."/>
            <person name="van Straalen N.M."/>
            <person name="Roelofs D."/>
        </authorList>
    </citation>
    <scope>NUCLEOTIDE SEQUENCE [LARGE SCALE GENOMIC DNA]</scope>
    <source>
        <tissue evidence="13">Mixed pool</tissue>
    </source>
</reference>
<dbReference type="AlphaFoldDB" id="A0A1D2NI33"/>
<dbReference type="PROSITE" id="PS50262">
    <property type="entry name" value="G_PROTEIN_RECEP_F1_2"/>
    <property type="match status" value="1"/>
</dbReference>
<evidence type="ECO:0000313" key="14">
    <source>
        <dbReference type="Proteomes" id="UP000094527"/>
    </source>
</evidence>
<evidence type="ECO:0000256" key="7">
    <source>
        <dbReference type="ARBA" id="ARBA00023136"/>
    </source>
</evidence>
<comment type="caution">
    <text evidence="13">The sequence shown here is derived from an EMBL/GenBank/DDBJ whole genome shotgun (WGS) entry which is preliminary data.</text>
</comment>
<evidence type="ECO:0000256" key="8">
    <source>
        <dbReference type="ARBA" id="ARBA00023157"/>
    </source>
</evidence>
<sequence length="333" mass="36762">MPSTVASVAAVLISTAAPFLLTFGTLVNYERMTALSTNKSSNNFSSWAAVPTSIFHLNYSASHHHLYLKRSAQSYYHHRHRRWNHDHDGSGDVEVETQAEDIETFDEARVAALATLGAEAGRGSSNEYITAHNKTFKSSIKTGNGGGSEPFKIPLQLPFFLENETLNGFISNNSTGNASVPEDNGKGGDETHKLGEFNLGHDVVIGRDPMTRHHVHEPITTSEPGTITDDKGNENVFYHPPRATINFTTIFLVLMFSILFLLTLIGNGLVCLSLTFVKKLRKPQNYLIASLALSDLFVALFVMPFAIVLEIYEGQWPFDKGLCDFWVSGKNIV</sequence>
<evidence type="ECO:0000256" key="10">
    <source>
        <dbReference type="ARBA" id="ARBA00023224"/>
    </source>
</evidence>
<dbReference type="SUPFAM" id="SSF81321">
    <property type="entry name" value="Family A G protein-coupled receptor-like"/>
    <property type="match status" value="1"/>
</dbReference>
<evidence type="ECO:0000256" key="11">
    <source>
        <dbReference type="SAM" id="Phobius"/>
    </source>
</evidence>
<comment type="similarity">
    <text evidence="2">Belongs to the G-protein coupled receptor 1 family.</text>
</comment>
<keyword evidence="4 11" id="KW-0812">Transmembrane</keyword>
<name>A0A1D2NI33_ORCCI</name>
<dbReference type="Pfam" id="PF00001">
    <property type="entry name" value="7tm_1"/>
    <property type="match status" value="1"/>
</dbReference>
<accession>A0A1D2NI33</accession>
<dbReference type="Gene3D" id="1.20.1070.10">
    <property type="entry name" value="Rhodopsin 7-helix transmembrane proteins"/>
    <property type="match status" value="1"/>
</dbReference>
<keyword evidence="14" id="KW-1185">Reference proteome</keyword>
<gene>
    <name evidence="13" type="ORF">Ocin01_01858</name>
</gene>
<dbReference type="GO" id="GO:0043410">
    <property type="term" value="P:positive regulation of MAPK cascade"/>
    <property type="evidence" value="ECO:0007669"/>
    <property type="project" value="TreeGrafter"/>
</dbReference>
<dbReference type="PANTHER" id="PTHR24248">
    <property type="entry name" value="ADRENERGIC RECEPTOR-RELATED G-PROTEIN COUPLED RECEPTOR"/>
    <property type="match status" value="1"/>
</dbReference>
<evidence type="ECO:0000256" key="1">
    <source>
        <dbReference type="ARBA" id="ARBA00004651"/>
    </source>
</evidence>
<feature type="transmembrane region" description="Helical" evidence="11">
    <location>
        <begin position="286"/>
        <end position="309"/>
    </location>
</feature>
<evidence type="ECO:0000256" key="3">
    <source>
        <dbReference type="ARBA" id="ARBA00022475"/>
    </source>
</evidence>
<protein>
    <submittedName>
        <fullName evidence="13">5-hydroxytryptamine receptor 1</fullName>
    </submittedName>
</protein>
<dbReference type="InterPro" id="IPR000276">
    <property type="entry name" value="GPCR_Rhodpsn"/>
</dbReference>
<keyword evidence="10" id="KW-0807">Transducer</keyword>